<name>A0A151Z7H1_TIELA</name>
<protein>
    <submittedName>
        <fullName evidence="1">Uncharacterized protein</fullName>
    </submittedName>
</protein>
<sequence length="167" mass="19614">MRYDTIWVLVYKNDEILCNNFARINLINGIPQLNDQKIPDSILKIAIELGHTLELSGNRVIGNFAIKIFSQLSSSVILQISIGKSLESFQISYEKLLDTYEGKIFLPLDCLADDCNIIMVKVFSNNQMHYDYVYARLRENHIFLEYEDSFYGSQLKRKWDRLFFIKR</sequence>
<dbReference type="InParanoid" id="A0A151Z7H1"/>
<accession>A0A151Z7H1</accession>
<reference evidence="1 2" key="1">
    <citation type="submission" date="2015-12" db="EMBL/GenBank/DDBJ databases">
        <title>Dictyostelia acquired genes for synthesis and detection of signals that induce cell-type specialization by lateral gene transfer from prokaryotes.</title>
        <authorList>
            <person name="Gloeckner G."/>
            <person name="Schaap P."/>
        </authorList>
    </citation>
    <scope>NUCLEOTIDE SEQUENCE [LARGE SCALE GENOMIC DNA]</scope>
    <source>
        <strain evidence="1 2">TK</strain>
    </source>
</reference>
<dbReference type="AlphaFoldDB" id="A0A151Z7H1"/>
<organism evidence="1 2">
    <name type="scientific">Tieghemostelium lacteum</name>
    <name type="common">Slime mold</name>
    <name type="synonym">Dictyostelium lacteum</name>
    <dbReference type="NCBI Taxonomy" id="361077"/>
    <lineage>
        <taxon>Eukaryota</taxon>
        <taxon>Amoebozoa</taxon>
        <taxon>Evosea</taxon>
        <taxon>Eumycetozoa</taxon>
        <taxon>Dictyostelia</taxon>
        <taxon>Dictyosteliales</taxon>
        <taxon>Raperosteliaceae</taxon>
        <taxon>Tieghemostelium</taxon>
    </lineage>
</organism>
<proteinExistence type="predicted"/>
<comment type="caution">
    <text evidence="1">The sequence shown here is derived from an EMBL/GenBank/DDBJ whole genome shotgun (WGS) entry which is preliminary data.</text>
</comment>
<evidence type="ECO:0000313" key="2">
    <source>
        <dbReference type="Proteomes" id="UP000076078"/>
    </source>
</evidence>
<evidence type="ECO:0000313" key="1">
    <source>
        <dbReference type="EMBL" id="KYQ89910.1"/>
    </source>
</evidence>
<dbReference type="Proteomes" id="UP000076078">
    <property type="component" value="Unassembled WGS sequence"/>
</dbReference>
<gene>
    <name evidence="1" type="ORF">DLAC_08476</name>
</gene>
<keyword evidence="2" id="KW-1185">Reference proteome</keyword>
<dbReference type="EMBL" id="LODT01000037">
    <property type="protein sequence ID" value="KYQ89910.1"/>
    <property type="molecule type" value="Genomic_DNA"/>
</dbReference>